<dbReference type="PIRSF" id="PIRSF037663">
    <property type="entry name" value="Acetyltransf_GNAT_prd"/>
    <property type="match status" value="1"/>
</dbReference>
<sequence length="147" mass="16284">MEISLASESDIPALCQLLSELFGQEAEFQPDYQAQSRGLTRIIADPTIGRIFVARNENQIVGMVNLLYTISTALGERVAWLEDMVVLPGGRGKGVGSLLLEHAVDFARQNGCRRLTLLTDADNQLAQRFYQRQGFELSGMVPMRLAL</sequence>
<dbReference type="Gene3D" id="3.40.630.30">
    <property type="match status" value="1"/>
</dbReference>
<dbReference type="PANTHER" id="PTHR43877:SF2">
    <property type="entry name" value="AMINOALKYLPHOSPHONATE N-ACETYLTRANSFERASE-RELATED"/>
    <property type="match status" value="1"/>
</dbReference>
<name>A0ABR9D717_9GAMM</name>
<protein>
    <submittedName>
        <fullName evidence="4">GNAT family N-acetyltransferase</fullName>
    </submittedName>
</protein>
<dbReference type="CDD" id="cd04301">
    <property type="entry name" value="NAT_SF"/>
    <property type="match status" value="1"/>
</dbReference>
<dbReference type="RefSeq" id="WP_192376797.1">
    <property type="nucleotide sequence ID" value="NZ_CAJHIV010000001.1"/>
</dbReference>
<dbReference type="InterPro" id="IPR016181">
    <property type="entry name" value="Acyl_CoA_acyltransferase"/>
</dbReference>
<keyword evidence="2" id="KW-0012">Acyltransferase</keyword>
<gene>
    <name evidence="4" type="ORF">IE877_22285</name>
</gene>
<dbReference type="InterPro" id="IPR017255">
    <property type="entry name" value="AcTrfase_GNAT_prd"/>
</dbReference>
<accession>A0ABR9D717</accession>
<evidence type="ECO:0000256" key="2">
    <source>
        <dbReference type="ARBA" id="ARBA00023315"/>
    </source>
</evidence>
<comment type="caution">
    <text evidence="4">The sequence shown here is derived from an EMBL/GenBank/DDBJ whole genome shotgun (WGS) entry which is preliminary data.</text>
</comment>
<organism evidence="4 5">
    <name type="scientific">Methylomonas albis</name>
    <dbReference type="NCBI Taxonomy" id="1854563"/>
    <lineage>
        <taxon>Bacteria</taxon>
        <taxon>Pseudomonadati</taxon>
        <taxon>Pseudomonadota</taxon>
        <taxon>Gammaproteobacteria</taxon>
        <taxon>Methylococcales</taxon>
        <taxon>Methylococcaceae</taxon>
        <taxon>Methylomonas</taxon>
    </lineage>
</organism>
<dbReference type="InterPro" id="IPR000182">
    <property type="entry name" value="GNAT_dom"/>
</dbReference>
<evidence type="ECO:0000256" key="1">
    <source>
        <dbReference type="ARBA" id="ARBA00022679"/>
    </source>
</evidence>
<evidence type="ECO:0000259" key="3">
    <source>
        <dbReference type="PROSITE" id="PS51186"/>
    </source>
</evidence>
<evidence type="ECO:0000313" key="5">
    <source>
        <dbReference type="Proteomes" id="UP000652176"/>
    </source>
</evidence>
<proteinExistence type="predicted"/>
<dbReference type="Pfam" id="PF00583">
    <property type="entry name" value="Acetyltransf_1"/>
    <property type="match status" value="1"/>
</dbReference>
<dbReference type="InterPro" id="IPR050832">
    <property type="entry name" value="Bact_Acetyltransf"/>
</dbReference>
<dbReference type="EMBL" id="JACXSS010000001">
    <property type="protein sequence ID" value="MBD9358571.1"/>
    <property type="molecule type" value="Genomic_DNA"/>
</dbReference>
<reference evidence="4 5" key="1">
    <citation type="submission" date="2020-09" db="EMBL/GenBank/DDBJ databases">
        <title>Methylomonas albis sp. nov. and Methylomonas fluvii sp. nov.: Two cold-adapted methanotrophs from the River Elbe and an amended description of Methylovulum psychrotolerans strain Eb1.</title>
        <authorList>
            <person name="Bussmann I.K."/>
            <person name="Klings K.-W."/>
            <person name="Warnstedt J."/>
            <person name="Hoppert M."/>
            <person name="Saborowski A."/>
            <person name="Horn F."/>
            <person name="Liebner S."/>
        </authorList>
    </citation>
    <scope>NUCLEOTIDE SEQUENCE [LARGE SCALE GENOMIC DNA]</scope>
    <source>
        <strain evidence="4 5">EbA</strain>
    </source>
</reference>
<keyword evidence="1" id="KW-0808">Transferase</keyword>
<dbReference type="PROSITE" id="PS51186">
    <property type="entry name" value="GNAT"/>
    <property type="match status" value="1"/>
</dbReference>
<feature type="domain" description="N-acetyltransferase" evidence="3">
    <location>
        <begin position="1"/>
        <end position="147"/>
    </location>
</feature>
<dbReference type="SUPFAM" id="SSF55729">
    <property type="entry name" value="Acyl-CoA N-acyltransferases (Nat)"/>
    <property type="match status" value="1"/>
</dbReference>
<dbReference type="PANTHER" id="PTHR43877">
    <property type="entry name" value="AMINOALKYLPHOSPHONATE N-ACETYLTRANSFERASE-RELATED-RELATED"/>
    <property type="match status" value="1"/>
</dbReference>
<evidence type="ECO:0000313" key="4">
    <source>
        <dbReference type="EMBL" id="MBD9358571.1"/>
    </source>
</evidence>
<dbReference type="Proteomes" id="UP000652176">
    <property type="component" value="Unassembled WGS sequence"/>
</dbReference>
<keyword evidence="5" id="KW-1185">Reference proteome</keyword>